<comment type="catalytic activity">
    <reaction evidence="4 5">
        <text>P(1),P(4)-bis(5'-adenosyl) tetraphosphate + H2O = 2 ADP + 2 H(+)</text>
        <dbReference type="Rhea" id="RHEA:24252"/>
        <dbReference type="ChEBI" id="CHEBI:15377"/>
        <dbReference type="ChEBI" id="CHEBI:15378"/>
        <dbReference type="ChEBI" id="CHEBI:58141"/>
        <dbReference type="ChEBI" id="CHEBI:456216"/>
        <dbReference type="EC" id="3.6.1.41"/>
    </reaction>
</comment>
<evidence type="ECO:0000259" key="6">
    <source>
        <dbReference type="Pfam" id="PF00149"/>
    </source>
</evidence>
<dbReference type="PIRSF" id="PIRSF000903">
    <property type="entry name" value="B5n-ttraPtase_sm"/>
    <property type="match status" value="1"/>
</dbReference>
<evidence type="ECO:0000256" key="4">
    <source>
        <dbReference type="ARBA" id="ARBA00049417"/>
    </source>
</evidence>
<dbReference type="RefSeq" id="WP_038088421.1">
    <property type="nucleotide sequence ID" value="NZ_JQSG02000002.1"/>
</dbReference>
<proteinExistence type="inferred from homology"/>
<evidence type="ECO:0000256" key="2">
    <source>
        <dbReference type="ARBA" id="ARBA00005419"/>
    </source>
</evidence>
<dbReference type="InterPro" id="IPR029052">
    <property type="entry name" value="Metallo-depent_PP-like"/>
</dbReference>
<keyword evidence="8" id="KW-1185">Reference proteome</keyword>
<evidence type="ECO:0000313" key="7">
    <source>
        <dbReference type="EMBL" id="OBS10151.1"/>
    </source>
</evidence>
<sequence>MAVYAIGDLQGCLDPLQALLERLRFDPAADRLWLVGDLVNRGPQSLETLRFVRALGEAAVCVLGNHDLHLLALAAGVGTLRRGDTLQPVLDAPDAAELLGWLRLRPLLHHDTALGWTLVHAGLPPEWDVPQARARAAEVEAELRDAPAALFEHLYGDQPDRWSETLGGAARLRFIVNALTRMRYLDPQRRLDHRCKDAPGAAADGLTPWFRVAGRRSVDARIVFGHWSTLGLINEPHLVALDTGCVWGGTLSAVRLDAPHRPLTAIPCPQAHRPNGGAR</sequence>
<keyword evidence="3 5" id="KW-0378">Hydrolase</keyword>
<dbReference type="Pfam" id="PF00149">
    <property type="entry name" value="Metallophos"/>
    <property type="match status" value="1"/>
</dbReference>
<dbReference type="CDD" id="cd07422">
    <property type="entry name" value="MPP_ApaH"/>
    <property type="match status" value="1"/>
</dbReference>
<reference evidence="7 8" key="1">
    <citation type="journal article" date="2014" name="Genome Announc.">
        <title>Draft Genome Sequence of the Iron-Oxidizing, Acidophilic, and Halotolerant 'Thiobacillus prosperus' Type Strain DSM 5130.</title>
        <authorList>
            <person name="Ossandon F.J."/>
            <person name="Cardenas J.P."/>
            <person name="Corbett M."/>
            <person name="Quatrini R."/>
            <person name="Holmes D.S."/>
            <person name="Watkin E."/>
        </authorList>
    </citation>
    <scope>NUCLEOTIDE SEQUENCE [LARGE SCALE GENOMIC DNA]</scope>
    <source>
        <strain evidence="7 8">DSM 5130</strain>
    </source>
</reference>
<dbReference type="Proteomes" id="UP000029273">
    <property type="component" value="Unassembled WGS sequence"/>
</dbReference>
<dbReference type="Gene3D" id="3.60.21.10">
    <property type="match status" value="1"/>
</dbReference>
<dbReference type="HAMAP" id="MF_00199">
    <property type="entry name" value="ApaH"/>
    <property type="match status" value="1"/>
</dbReference>
<protein>
    <recommendedName>
        <fullName evidence="5">Bis(5'-nucleosyl)-tetraphosphatase, symmetrical</fullName>
        <ecNumber evidence="5">3.6.1.41</ecNumber>
    </recommendedName>
    <alternativeName>
        <fullName evidence="5">Ap4A hydrolase</fullName>
    </alternativeName>
    <alternativeName>
        <fullName evidence="5">Diadenosine 5',5'''-P1,P4-tetraphosphate pyrophosphohydrolase</fullName>
    </alternativeName>
    <alternativeName>
        <fullName evidence="5">Diadenosine tetraphosphatase</fullName>
    </alternativeName>
</protein>
<dbReference type="EMBL" id="JQSG02000002">
    <property type="protein sequence ID" value="OBS10151.1"/>
    <property type="molecule type" value="Genomic_DNA"/>
</dbReference>
<dbReference type="SUPFAM" id="SSF56300">
    <property type="entry name" value="Metallo-dependent phosphatases"/>
    <property type="match status" value="1"/>
</dbReference>
<dbReference type="AlphaFoldDB" id="A0A1A6C6G4"/>
<comment type="similarity">
    <text evidence="2 5">Belongs to the Ap4A hydrolase family.</text>
</comment>
<comment type="function">
    <text evidence="1 5">Hydrolyzes diadenosine 5',5'''-P1,P4-tetraphosphate to yield ADP.</text>
</comment>
<evidence type="ECO:0000256" key="5">
    <source>
        <dbReference type="HAMAP-Rule" id="MF_00199"/>
    </source>
</evidence>
<dbReference type="OrthoDB" id="9807890at2"/>
<evidence type="ECO:0000256" key="3">
    <source>
        <dbReference type="ARBA" id="ARBA00022801"/>
    </source>
</evidence>
<feature type="domain" description="Calcineurin-like phosphoesterase" evidence="6">
    <location>
        <begin position="1"/>
        <end position="148"/>
    </location>
</feature>
<dbReference type="GO" id="GO:0008803">
    <property type="term" value="F:bis(5'-nucleosyl)-tetraphosphatase (symmetrical) activity"/>
    <property type="evidence" value="ECO:0007669"/>
    <property type="project" value="UniProtKB-UniRule"/>
</dbReference>
<dbReference type="InterPro" id="IPR004617">
    <property type="entry name" value="ApaH"/>
</dbReference>
<dbReference type="EC" id="3.6.1.41" evidence="5"/>
<dbReference type="InterPro" id="IPR004843">
    <property type="entry name" value="Calcineurin-like_PHP"/>
</dbReference>
<name>A0A1A6C6G4_9GAMM</name>
<dbReference type="PANTHER" id="PTHR40942">
    <property type="match status" value="1"/>
</dbReference>
<organism evidence="7 8">
    <name type="scientific">Acidihalobacter prosperus</name>
    <dbReference type="NCBI Taxonomy" id="160660"/>
    <lineage>
        <taxon>Bacteria</taxon>
        <taxon>Pseudomonadati</taxon>
        <taxon>Pseudomonadota</taxon>
        <taxon>Gammaproteobacteria</taxon>
        <taxon>Chromatiales</taxon>
        <taxon>Ectothiorhodospiraceae</taxon>
        <taxon>Acidihalobacter</taxon>
    </lineage>
</organism>
<accession>A0A1A6C6G4</accession>
<evidence type="ECO:0000256" key="1">
    <source>
        <dbReference type="ARBA" id="ARBA00003413"/>
    </source>
</evidence>
<evidence type="ECO:0000313" key="8">
    <source>
        <dbReference type="Proteomes" id="UP000029273"/>
    </source>
</evidence>
<gene>
    <name evidence="5" type="primary">apaH</name>
    <name evidence="7" type="ORF">Thpro_021201</name>
</gene>
<dbReference type="PANTHER" id="PTHR40942:SF4">
    <property type="entry name" value="CYTOCHROME C5"/>
    <property type="match status" value="1"/>
</dbReference>
<comment type="caution">
    <text evidence="7">The sequence shown here is derived from an EMBL/GenBank/DDBJ whole genome shotgun (WGS) entry which is preliminary data.</text>
</comment>
<dbReference type="NCBIfam" id="TIGR00668">
    <property type="entry name" value="apaH"/>
    <property type="match status" value="1"/>
</dbReference>
<dbReference type="NCBIfam" id="NF001204">
    <property type="entry name" value="PRK00166.1"/>
    <property type="match status" value="1"/>
</dbReference>